<keyword evidence="4" id="KW-1185">Reference proteome</keyword>
<reference evidence="3 4" key="1">
    <citation type="journal article" date="2016" name="Nat. Commun.">
        <title>Ectomycorrhizal ecology is imprinted in the genome of the dominant symbiotic fungus Cenococcum geophilum.</title>
        <authorList>
            <consortium name="DOE Joint Genome Institute"/>
            <person name="Peter M."/>
            <person name="Kohler A."/>
            <person name="Ohm R.A."/>
            <person name="Kuo A."/>
            <person name="Krutzmann J."/>
            <person name="Morin E."/>
            <person name="Arend M."/>
            <person name="Barry K.W."/>
            <person name="Binder M."/>
            <person name="Choi C."/>
            <person name="Clum A."/>
            <person name="Copeland A."/>
            <person name="Grisel N."/>
            <person name="Haridas S."/>
            <person name="Kipfer T."/>
            <person name="LaButti K."/>
            <person name="Lindquist E."/>
            <person name="Lipzen A."/>
            <person name="Maire R."/>
            <person name="Meier B."/>
            <person name="Mihaltcheva S."/>
            <person name="Molinier V."/>
            <person name="Murat C."/>
            <person name="Poggeler S."/>
            <person name="Quandt C.A."/>
            <person name="Sperisen C."/>
            <person name="Tritt A."/>
            <person name="Tisserant E."/>
            <person name="Crous P.W."/>
            <person name="Henrissat B."/>
            <person name="Nehls U."/>
            <person name="Egli S."/>
            <person name="Spatafora J.W."/>
            <person name="Grigoriev I.V."/>
            <person name="Martin F.M."/>
        </authorList>
    </citation>
    <scope>NUCLEOTIDE SEQUENCE [LARGE SCALE GENOMIC DNA]</scope>
    <source>
        <strain evidence="3 4">CBS 207.34</strain>
    </source>
</reference>
<dbReference type="Proteomes" id="UP000250140">
    <property type="component" value="Unassembled WGS sequence"/>
</dbReference>
<evidence type="ECO:0000256" key="1">
    <source>
        <dbReference type="SAM" id="MobiDB-lite"/>
    </source>
</evidence>
<evidence type="ECO:0000259" key="2">
    <source>
        <dbReference type="Pfam" id="PF24864"/>
    </source>
</evidence>
<dbReference type="InterPro" id="IPR056632">
    <property type="entry name" value="DUF7730"/>
</dbReference>
<dbReference type="EMBL" id="KV750134">
    <property type="protein sequence ID" value="OCL06096.1"/>
    <property type="molecule type" value="Genomic_DNA"/>
</dbReference>
<protein>
    <recommendedName>
        <fullName evidence="2">DUF7730 domain-containing protein</fullName>
    </recommendedName>
</protein>
<dbReference type="Pfam" id="PF24864">
    <property type="entry name" value="DUF7730"/>
    <property type="match status" value="1"/>
</dbReference>
<dbReference type="OrthoDB" id="5272396at2759"/>
<dbReference type="PANTHER" id="PTHR42085:SF8">
    <property type="entry name" value="F-BOX DOMAIN-CONTAINING PROTEIN"/>
    <property type="match status" value="1"/>
</dbReference>
<name>A0A8E2EWJ6_9PEZI</name>
<gene>
    <name evidence="3" type="ORF">AOQ84DRAFT_366104</name>
</gene>
<evidence type="ECO:0000313" key="4">
    <source>
        <dbReference type="Proteomes" id="UP000250140"/>
    </source>
</evidence>
<feature type="domain" description="DUF7730" evidence="2">
    <location>
        <begin position="57"/>
        <end position="174"/>
    </location>
</feature>
<dbReference type="InterPro" id="IPR038883">
    <property type="entry name" value="AN11006-like"/>
</dbReference>
<evidence type="ECO:0000313" key="3">
    <source>
        <dbReference type="EMBL" id="OCL06096.1"/>
    </source>
</evidence>
<organism evidence="3 4">
    <name type="scientific">Glonium stellatum</name>
    <dbReference type="NCBI Taxonomy" id="574774"/>
    <lineage>
        <taxon>Eukaryota</taxon>
        <taxon>Fungi</taxon>
        <taxon>Dikarya</taxon>
        <taxon>Ascomycota</taxon>
        <taxon>Pezizomycotina</taxon>
        <taxon>Dothideomycetes</taxon>
        <taxon>Pleosporomycetidae</taxon>
        <taxon>Gloniales</taxon>
        <taxon>Gloniaceae</taxon>
        <taxon>Glonium</taxon>
    </lineage>
</organism>
<feature type="region of interest" description="Disordered" evidence="1">
    <location>
        <begin position="35"/>
        <end position="58"/>
    </location>
</feature>
<accession>A0A8E2EWJ6</accession>
<proteinExistence type="predicted"/>
<dbReference type="PANTHER" id="PTHR42085">
    <property type="entry name" value="F-BOX DOMAIN-CONTAINING PROTEIN"/>
    <property type="match status" value="1"/>
</dbReference>
<dbReference type="AlphaFoldDB" id="A0A8E2EWJ6"/>
<sequence length="293" mass="32825">MKKRSLSHPVFHRPSCTGDMCGGCGIDPAITAQRAKKKAKKLQTQSKQANSSTSSPDQSFPFLLLPAELRLEIYNLCLKSSTPLLLNTKVRAQRRIVRLGYYYANEWPRQIHPSANTAPTDFLALLRTCHAIHAEATPVLYANSLHFPSTTELYLFLAQIGPRARARLTNITLRAWGHSGGYGGSTQKLANHAAFSMLIGAERLTRVELDCFIDCKGGMDGKAKPQRTLTYDGFLSQSFWRAAEYWIDWIAREKGSNALASTLVLGKMFWRSQKETESGKEKFFQVLCDLNSF</sequence>